<evidence type="ECO:0000313" key="1">
    <source>
        <dbReference type="EMBL" id="MBB4984771.1"/>
    </source>
</evidence>
<protein>
    <submittedName>
        <fullName evidence="1">Uncharacterized protein</fullName>
    </submittedName>
</protein>
<proteinExistence type="predicted"/>
<comment type="caution">
    <text evidence="1">The sequence shown here is derived from an EMBL/GenBank/DDBJ whole genome shotgun (WGS) entry which is preliminary data.</text>
</comment>
<keyword evidence="2" id="KW-1185">Reference proteome</keyword>
<dbReference type="EMBL" id="JACHJY010000008">
    <property type="protein sequence ID" value="MBB4984771.1"/>
    <property type="molecule type" value="Genomic_DNA"/>
</dbReference>
<evidence type="ECO:0000313" key="2">
    <source>
        <dbReference type="Proteomes" id="UP000582643"/>
    </source>
</evidence>
<dbReference type="AlphaFoldDB" id="A0A7W7U4D2"/>
<sequence length="84" mass="9153">MTATTSRTPIETAQTIARNAVPEVREALALMCIPAAVDTGEVIDGHGTVCFIMRSGDAYEFARWARTHATEDEHALHNATKQAR</sequence>
<reference evidence="1 2" key="1">
    <citation type="submission" date="2020-08" db="EMBL/GenBank/DDBJ databases">
        <title>Genomic Encyclopedia of Type Strains, Phase III (KMG-III): the genomes of soil and plant-associated and newly described type strains.</title>
        <authorList>
            <person name="Whitman W."/>
        </authorList>
    </citation>
    <scope>NUCLEOTIDE SEQUENCE [LARGE SCALE GENOMIC DNA]</scope>
    <source>
        <strain evidence="1 2">SFB5A</strain>
    </source>
</reference>
<gene>
    <name evidence="1" type="ORF">GGE06_005717</name>
</gene>
<organism evidence="1 2">
    <name type="scientific">Streptomyces nymphaeiformis</name>
    <dbReference type="NCBI Taxonomy" id="2663842"/>
    <lineage>
        <taxon>Bacteria</taxon>
        <taxon>Bacillati</taxon>
        <taxon>Actinomycetota</taxon>
        <taxon>Actinomycetes</taxon>
        <taxon>Kitasatosporales</taxon>
        <taxon>Streptomycetaceae</taxon>
        <taxon>Streptomyces</taxon>
    </lineage>
</organism>
<dbReference type="RefSeq" id="WP_184932096.1">
    <property type="nucleotide sequence ID" value="NZ_JACHJY010000008.1"/>
</dbReference>
<name>A0A7W7U4D2_9ACTN</name>
<dbReference type="Proteomes" id="UP000582643">
    <property type="component" value="Unassembled WGS sequence"/>
</dbReference>
<accession>A0A7W7U4D2</accession>